<dbReference type="PANTHER" id="PTHR36836:SF1">
    <property type="entry name" value="COLANIC ACID BIOSYNTHESIS PROTEIN WCAK"/>
    <property type="match status" value="1"/>
</dbReference>
<dbReference type="OrthoDB" id="1228743at2"/>
<feature type="domain" description="Polysaccharide pyruvyl transferase" evidence="1">
    <location>
        <begin position="49"/>
        <end position="335"/>
    </location>
</feature>
<dbReference type="AlphaFoldDB" id="A0A2T8HJG4"/>
<reference evidence="2 3" key="1">
    <citation type="submission" date="2018-04" db="EMBL/GenBank/DDBJ databases">
        <title>Sphingobacterium cortibacter sp. nov.</title>
        <authorList>
            <person name="Li Y."/>
        </authorList>
    </citation>
    <scope>NUCLEOTIDE SEQUENCE [LARGE SCALE GENOMIC DNA]</scope>
    <source>
        <strain evidence="2 3">2c-3</strain>
    </source>
</reference>
<dbReference type="Pfam" id="PF04230">
    <property type="entry name" value="PS_pyruv_trans"/>
    <property type="match status" value="1"/>
</dbReference>
<gene>
    <name evidence="2" type="ORF">DC487_06480</name>
</gene>
<dbReference type="PANTHER" id="PTHR36836">
    <property type="entry name" value="COLANIC ACID BIOSYNTHESIS PROTEIN WCAK"/>
    <property type="match status" value="1"/>
</dbReference>
<evidence type="ECO:0000259" key="1">
    <source>
        <dbReference type="Pfam" id="PF04230"/>
    </source>
</evidence>
<evidence type="ECO:0000313" key="2">
    <source>
        <dbReference type="EMBL" id="PVH25584.1"/>
    </source>
</evidence>
<evidence type="ECO:0000313" key="3">
    <source>
        <dbReference type="Proteomes" id="UP000245627"/>
    </source>
</evidence>
<organism evidence="2 3">
    <name type="scientific">Sphingobacterium corticibacter</name>
    <dbReference type="NCBI Taxonomy" id="2171749"/>
    <lineage>
        <taxon>Bacteria</taxon>
        <taxon>Pseudomonadati</taxon>
        <taxon>Bacteroidota</taxon>
        <taxon>Sphingobacteriia</taxon>
        <taxon>Sphingobacteriales</taxon>
        <taxon>Sphingobacteriaceae</taxon>
        <taxon>Sphingobacterium</taxon>
    </lineage>
</organism>
<name>A0A2T8HJG4_9SPHI</name>
<comment type="caution">
    <text evidence="2">The sequence shown here is derived from an EMBL/GenBank/DDBJ whole genome shotgun (WGS) entry which is preliminary data.</text>
</comment>
<keyword evidence="3" id="KW-1185">Reference proteome</keyword>
<dbReference type="Proteomes" id="UP000245627">
    <property type="component" value="Unassembled WGS sequence"/>
</dbReference>
<proteinExistence type="predicted"/>
<dbReference type="InterPro" id="IPR007345">
    <property type="entry name" value="Polysacch_pyruvyl_Trfase"/>
</dbReference>
<accession>A0A2T8HJG4</accession>
<sequence length="412" mass="46581">MLRIAKLPNSAQHSLRNSISIKSNQVIILITNRCMNRILYYKGYTQYHNIGDQLINKSLLDHFRKHASIVVSDAKMPDFYLQNLEVTDAERVSKKGKGFHSALVADAFNACFNPQKKVYFLASPPGHQFDNSFVTGCKYVLTGLFYLLLNILGVEIIKIGFSIGPLSSMGKIGERFRAWFVRNYYVRDSISLKYAKGIGVNHAKFFPDLCWSYQPNPETRITTPDGYPSSALPKVVLSFRSAVHGESAVDAYEQSLVQILERILMTHQDQFHFEIAYQVASDKDFSKQLYETFKSRFPITLRQEQIDLQGAGYYSSADFVLTNRLHVALLAYKFACLPIILTDIQQHAKINGIFSDAGLKELLVDTQKGTPTALTNVAHVLQNKTLLLAKLQSEESAYHQLAINIMSDIFKT</sequence>
<protein>
    <recommendedName>
        <fullName evidence="1">Polysaccharide pyruvyl transferase domain-containing protein</fullName>
    </recommendedName>
</protein>
<dbReference type="EMBL" id="QDKG01000002">
    <property type="protein sequence ID" value="PVH25584.1"/>
    <property type="molecule type" value="Genomic_DNA"/>
</dbReference>